<comment type="caution">
    <text evidence="2">The sequence shown here is derived from an EMBL/GenBank/DDBJ whole genome shotgun (WGS) entry which is preliminary data.</text>
</comment>
<name>A0A8X6XZ59_9ARAC</name>
<protein>
    <submittedName>
        <fullName evidence="2">Uncharacterized protein</fullName>
    </submittedName>
</protein>
<dbReference type="Proteomes" id="UP000886998">
    <property type="component" value="Unassembled WGS sequence"/>
</dbReference>
<sequence length="69" mass="7604">MVMKNAVSGRARTDLARLYDELEGKLRALESLGKTQEKFGDFLAPPSRKLSAGRDPVDMGAHQKSSRTL</sequence>
<evidence type="ECO:0000313" key="3">
    <source>
        <dbReference type="Proteomes" id="UP000886998"/>
    </source>
</evidence>
<evidence type="ECO:0000256" key="1">
    <source>
        <dbReference type="SAM" id="MobiDB-lite"/>
    </source>
</evidence>
<proteinExistence type="predicted"/>
<dbReference type="AlphaFoldDB" id="A0A8X6XZ59"/>
<accession>A0A8X6XZ59</accession>
<gene>
    <name evidence="2" type="ORF">TNIN_294381</name>
</gene>
<keyword evidence="3" id="KW-1185">Reference proteome</keyword>
<reference evidence="2" key="1">
    <citation type="submission" date="2020-08" db="EMBL/GenBank/DDBJ databases">
        <title>Multicomponent nature underlies the extraordinary mechanical properties of spider dragline silk.</title>
        <authorList>
            <person name="Kono N."/>
            <person name="Nakamura H."/>
            <person name="Mori M."/>
            <person name="Yoshida Y."/>
            <person name="Ohtoshi R."/>
            <person name="Malay A.D."/>
            <person name="Moran D.A.P."/>
            <person name="Tomita M."/>
            <person name="Numata K."/>
            <person name="Arakawa K."/>
        </authorList>
    </citation>
    <scope>NUCLEOTIDE SEQUENCE</scope>
</reference>
<evidence type="ECO:0000313" key="2">
    <source>
        <dbReference type="EMBL" id="GFY63040.1"/>
    </source>
</evidence>
<dbReference type="EMBL" id="BMAV01014584">
    <property type="protein sequence ID" value="GFY63040.1"/>
    <property type="molecule type" value="Genomic_DNA"/>
</dbReference>
<organism evidence="2 3">
    <name type="scientific">Trichonephila inaurata madagascariensis</name>
    <dbReference type="NCBI Taxonomy" id="2747483"/>
    <lineage>
        <taxon>Eukaryota</taxon>
        <taxon>Metazoa</taxon>
        <taxon>Ecdysozoa</taxon>
        <taxon>Arthropoda</taxon>
        <taxon>Chelicerata</taxon>
        <taxon>Arachnida</taxon>
        <taxon>Araneae</taxon>
        <taxon>Araneomorphae</taxon>
        <taxon>Entelegynae</taxon>
        <taxon>Araneoidea</taxon>
        <taxon>Nephilidae</taxon>
        <taxon>Trichonephila</taxon>
        <taxon>Trichonephila inaurata</taxon>
    </lineage>
</organism>
<feature type="region of interest" description="Disordered" evidence="1">
    <location>
        <begin position="40"/>
        <end position="69"/>
    </location>
</feature>
<dbReference type="OrthoDB" id="10418275at2759"/>